<dbReference type="AlphaFoldDB" id="A0A9X1MN08"/>
<name>A0A9X1MN08_9BACT</name>
<gene>
    <name evidence="1" type="ORF">LOC68_08710</name>
</gene>
<sequence length="93" mass="9332">MKSASSLQKAVRVFCVVAATVALVVALTLPTMMVSASSDSDVALFGRHRGHRHCGRRCYSSCETGGCYTGGCTTGGCTTGGCSTGGCTVGGCN</sequence>
<organism evidence="1 2">
    <name type="scientific">Blastopirellula sediminis</name>
    <dbReference type="NCBI Taxonomy" id="2894196"/>
    <lineage>
        <taxon>Bacteria</taxon>
        <taxon>Pseudomonadati</taxon>
        <taxon>Planctomycetota</taxon>
        <taxon>Planctomycetia</taxon>
        <taxon>Pirellulales</taxon>
        <taxon>Pirellulaceae</taxon>
        <taxon>Blastopirellula</taxon>
    </lineage>
</organism>
<comment type="caution">
    <text evidence="1">The sequence shown here is derived from an EMBL/GenBank/DDBJ whole genome shotgun (WGS) entry which is preliminary data.</text>
</comment>
<proteinExistence type="predicted"/>
<accession>A0A9X1MN08</accession>
<evidence type="ECO:0000313" key="2">
    <source>
        <dbReference type="Proteomes" id="UP001139103"/>
    </source>
</evidence>
<dbReference type="RefSeq" id="WP_230217773.1">
    <property type="nucleotide sequence ID" value="NZ_JAJKFT010000004.1"/>
</dbReference>
<protein>
    <submittedName>
        <fullName evidence="1">Uncharacterized protein</fullName>
    </submittedName>
</protein>
<reference evidence="1" key="1">
    <citation type="submission" date="2021-11" db="EMBL/GenBank/DDBJ databases">
        <title>Genome sequence.</title>
        <authorList>
            <person name="Sun Q."/>
        </authorList>
    </citation>
    <scope>NUCLEOTIDE SEQUENCE</scope>
    <source>
        <strain evidence="1">JC732</strain>
    </source>
</reference>
<keyword evidence="2" id="KW-1185">Reference proteome</keyword>
<dbReference type="EMBL" id="JAJKFT010000004">
    <property type="protein sequence ID" value="MCC9628474.1"/>
    <property type="molecule type" value="Genomic_DNA"/>
</dbReference>
<dbReference type="Proteomes" id="UP001139103">
    <property type="component" value="Unassembled WGS sequence"/>
</dbReference>
<evidence type="ECO:0000313" key="1">
    <source>
        <dbReference type="EMBL" id="MCC9628474.1"/>
    </source>
</evidence>